<dbReference type="PANTHER" id="PTHR44329">
    <property type="entry name" value="SERINE/THREONINE-PROTEIN KINASE TNNI3K-RELATED"/>
    <property type="match status" value="1"/>
</dbReference>
<dbReference type="InterPro" id="IPR000719">
    <property type="entry name" value="Prot_kinase_dom"/>
</dbReference>
<proteinExistence type="predicted"/>
<dbReference type="Proteomes" id="UP000434957">
    <property type="component" value="Unassembled WGS sequence"/>
</dbReference>
<dbReference type="SUPFAM" id="SSF56112">
    <property type="entry name" value="Protein kinase-like (PK-like)"/>
    <property type="match status" value="1"/>
</dbReference>
<dbReference type="GO" id="GO:0005524">
    <property type="term" value="F:ATP binding"/>
    <property type="evidence" value="ECO:0007669"/>
    <property type="project" value="InterPro"/>
</dbReference>
<accession>A0A6A4ATI9</accession>
<reference evidence="3 5" key="1">
    <citation type="submission" date="2018-08" db="EMBL/GenBank/DDBJ databases">
        <title>Genomic investigation of the strawberry pathogen Phytophthora fragariae indicates pathogenicity is determined by transcriptional variation in three key races.</title>
        <authorList>
            <person name="Adams T.M."/>
            <person name="Armitage A.D."/>
            <person name="Sobczyk M.K."/>
            <person name="Bates H.J."/>
            <person name="Dunwell J.M."/>
            <person name="Nellist C.F."/>
            <person name="Harrison R.J."/>
        </authorList>
    </citation>
    <scope>NUCLEOTIDE SEQUENCE [LARGE SCALE GENOMIC DNA]</scope>
    <source>
        <strain evidence="2 4">SCRP249</strain>
        <strain evidence="3 5">SCRP333</strain>
    </source>
</reference>
<dbReference type="InterPro" id="IPR011009">
    <property type="entry name" value="Kinase-like_dom_sf"/>
</dbReference>
<feature type="domain" description="Protein kinase" evidence="1">
    <location>
        <begin position="1"/>
        <end position="112"/>
    </location>
</feature>
<comment type="caution">
    <text evidence="3">The sequence shown here is derived from an EMBL/GenBank/DDBJ whole genome shotgun (WGS) entry which is preliminary data.</text>
</comment>
<dbReference type="InterPro" id="IPR051681">
    <property type="entry name" value="Ser/Thr_Kinases-Pseudokinases"/>
</dbReference>
<dbReference type="Pfam" id="PF00069">
    <property type="entry name" value="Pkinase"/>
    <property type="match status" value="1"/>
</dbReference>
<dbReference type="Gene3D" id="1.10.510.10">
    <property type="entry name" value="Transferase(Phosphotransferase) domain 1"/>
    <property type="match status" value="1"/>
</dbReference>
<dbReference type="EMBL" id="QXFT01010735">
    <property type="protein sequence ID" value="KAE9261014.1"/>
    <property type="molecule type" value="Genomic_DNA"/>
</dbReference>
<protein>
    <recommendedName>
        <fullName evidence="1">Protein kinase domain-containing protein</fullName>
    </recommendedName>
</protein>
<dbReference type="AlphaFoldDB" id="A0A6A4ATI9"/>
<dbReference type="EMBL" id="QXFV01011003">
    <property type="protein sequence ID" value="KAE8953085.1"/>
    <property type="molecule type" value="Genomic_DNA"/>
</dbReference>
<evidence type="ECO:0000313" key="3">
    <source>
        <dbReference type="EMBL" id="KAE9261014.1"/>
    </source>
</evidence>
<evidence type="ECO:0000259" key="1">
    <source>
        <dbReference type="PROSITE" id="PS50011"/>
    </source>
</evidence>
<dbReference type="Proteomes" id="UP000429607">
    <property type="component" value="Unassembled WGS sequence"/>
</dbReference>
<sequence length="112" mass="12127">MAPEVMMGQRYGEKADVFSLGVVISELDTHELPYAHAKESGSSGGGSGGRSLPDTAVLQMVSLGKLRVRFSAFMDPDMARFVGSCVSVDPSERPTAAEVLYYLQIAARNRHY</sequence>
<evidence type="ECO:0000313" key="4">
    <source>
        <dbReference type="Proteomes" id="UP000429607"/>
    </source>
</evidence>
<organism evidence="3 5">
    <name type="scientific">Phytophthora rubi</name>
    <dbReference type="NCBI Taxonomy" id="129364"/>
    <lineage>
        <taxon>Eukaryota</taxon>
        <taxon>Sar</taxon>
        <taxon>Stramenopiles</taxon>
        <taxon>Oomycota</taxon>
        <taxon>Peronosporomycetes</taxon>
        <taxon>Peronosporales</taxon>
        <taxon>Peronosporaceae</taxon>
        <taxon>Phytophthora</taxon>
    </lineage>
</organism>
<evidence type="ECO:0000313" key="2">
    <source>
        <dbReference type="EMBL" id="KAE8953085.1"/>
    </source>
</evidence>
<name>A0A6A4ATI9_9STRA</name>
<evidence type="ECO:0000313" key="5">
    <source>
        <dbReference type="Proteomes" id="UP000434957"/>
    </source>
</evidence>
<dbReference type="GO" id="GO:0004674">
    <property type="term" value="F:protein serine/threonine kinase activity"/>
    <property type="evidence" value="ECO:0007669"/>
    <property type="project" value="TreeGrafter"/>
</dbReference>
<gene>
    <name evidence="2" type="ORF">PR001_g33023</name>
    <name evidence="3" type="ORF">PR003_g34116</name>
</gene>
<dbReference type="PROSITE" id="PS50011">
    <property type="entry name" value="PROTEIN_KINASE_DOM"/>
    <property type="match status" value="1"/>
</dbReference>
<dbReference type="PANTHER" id="PTHR44329:SF214">
    <property type="entry name" value="PROTEIN KINASE DOMAIN-CONTAINING PROTEIN"/>
    <property type="match status" value="1"/>
</dbReference>
<keyword evidence="5" id="KW-1185">Reference proteome</keyword>